<comment type="caution">
    <text evidence="1">The sequence shown here is derived from an EMBL/GenBank/DDBJ whole genome shotgun (WGS) entry which is preliminary data.</text>
</comment>
<sequence>MRSERRRERAEAGVKARIGMLCRMVERTPGLHEGLAAGGAGDALDRLREIVAGGRFDADEATALLDLVDEVGMAALNLDGVTTGSKGYRPLPAGLARAESVSAWVCPHSSCGRVVTSGESETAPDCTLGPSRVPMAEYRTSM</sequence>
<keyword evidence="2" id="KW-1185">Reference proteome</keyword>
<dbReference type="Proteomes" id="UP001500751">
    <property type="component" value="Unassembled WGS sequence"/>
</dbReference>
<reference evidence="1 2" key="1">
    <citation type="journal article" date="2019" name="Int. J. Syst. Evol. Microbiol.">
        <title>The Global Catalogue of Microorganisms (GCM) 10K type strain sequencing project: providing services to taxonomists for standard genome sequencing and annotation.</title>
        <authorList>
            <consortium name="The Broad Institute Genomics Platform"/>
            <consortium name="The Broad Institute Genome Sequencing Center for Infectious Disease"/>
            <person name="Wu L."/>
            <person name="Ma J."/>
        </authorList>
    </citation>
    <scope>NUCLEOTIDE SEQUENCE [LARGE SCALE GENOMIC DNA]</scope>
    <source>
        <strain evidence="1 2">JCM 16014</strain>
    </source>
</reference>
<accession>A0ABN2UUD3</accession>
<gene>
    <name evidence="1" type="ORF">GCM10009839_51840</name>
</gene>
<name>A0ABN2UUD3_9ACTN</name>
<evidence type="ECO:0000313" key="1">
    <source>
        <dbReference type="EMBL" id="GAA2042638.1"/>
    </source>
</evidence>
<proteinExistence type="predicted"/>
<evidence type="ECO:0000313" key="2">
    <source>
        <dbReference type="Proteomes" id="UP001500751"/>
    </source>
</evidence>
<dbReference type="EMBL" id="BAAAQN010000034">
    <property type="protein sequence ID" value="GAA2042638.1"/>
    <property type="molecule type" value="Genomic_DNA"/>
</dbReference>
<dbReference type="RefSeq" id="WP_344668255.1">
    <property type="nucleotide sequence ID" value="NZ_BAAAQN010000034.1"/>
</dbReference>
<protein>
    <submittedName>
        <fullName evidence="1">Uncharacterized protein</fullName>
    </submittedName>
</protein>
<organism evidence="1 2">
    <name type="scientific">Catenulispora yoronensis</name>
    <dbReference type="NCBI Taxonomy" id="450799"/>
    <lineage>
        <taxon>Bacteria</taxon>
        <taxon>Bacillati</taxon>
        <taxon>Actinomycetota</taxon>
        <taxon>Actinomycetes</taxon>
        <taxon>Catenulisporales</taxon>
        <taxon>Catenulisporaceae</taxon>
        <taxon>Catenulispora</taxon>
    </lineage>
</organism>